<comment type="caution">
    <text evidence="1">The sequence shown here is derived from an EMBL/GenBank/DDBJ whole genome shotgun (WGS) entry which is preliminary data.</text>
</comment>
<evidence type="ECO:0008006" key="3">
    <source>
        <dbReference type="Google" id="ProtNLM"/>
    </source>
</evidence>
<evidence type="ECO:0000313" key="2">
    <source>
        <dbReference type="Proteomes" id="UP000050301"/>
    </source>
</evidence>
<sequence length="278" mass="32530">MDVSVSEYADVCDILEEKLKSKLKECYPELEFEEDDRNGETVSLRFSMPAIPNPPEKIGLNHKYKNYMLEGWELEPEKFIYPDKLQEIINAYFVKLEKLHVPFDAVSIGLIEEAMKSIENEIYNGTVVLCRSIIDSSLYLACSYKIEIDQNKEIKLILDPPESFLGKNKKLKTVNWHILEEEAKKKFPNLSNKIEDINTKVRTLGNFAAHLGESQIRAYMEWFKKNKYTIRKIMEDEMKGKKVNAPNIYGYKLWTSKYEAESALEETIRFLIDLVDRY</sequence>
<accession>A0A0Q0WJX8</accession>
<keyword evidence="2" id="KW-1185">Reference proteome</keyword>
<dbReference type="AlphaFoldDB" id="A0A0Q0WJX8"/>
<dbReference type="Proteomes" id="UP000050301">
    <property type="component" value="Unassembled WGS sequence"/>
</dbReference>
<gene>
    <name evidence="1" type="ORF">AOG55_05295</name>
</gene>
<dbReference type="InParanoid" id="A0A0Q0WJX8"/>
<evidence type="ECO:0000313" key="1">
    <source>
        <dbReference type="EMBL" id="KQB35979.1"/>
    </source>
</evidence>
<dbReference type="RefSeq" id="WP_055040842.1">
    <property type="nucleotide sequence ID" value="NZ_LKBH01000071.1"/>
</dbReference>
<organism evidence="1 2">
    <name type="scientific">Acidiplasma cupricumulans</name>
    <dbReference type="NCBI Taxonomy" id="312540"/>
    <lineage>
        <taxon>Archaea</taxon>
        <taxon>Methanobacteriati</taxon>
        <taxon>Thermoplasmatota</taxon>
        <taxon>Thermoplasmata</taxon>
        <taxon>Thermoplasmatales</taxon>
        <taxon>Ferroplasmaceae</taxon>
        <taxon>Acidiplasma</taxon>
    </lineage>
</organism>
<reference evidence="1 2" key="1">
    <citation type="submission" date="2015-09" db="EMBL/GenBank/DDBJ databases">
        <title>Heavy metals and arsenic resistance mechanisms in polyextremophilic archaea of the family Ferroplasmaceae.</title>
        <authorList>
            <person name="Bulaev A.G."/>
            <person name="Kanygina A.V."/>
        </authorList>
    </citation>
    <scope>NUCLEOTIDE SEQUENCE [LARGE SCALE GENOMIC DNA]</scope>
    <source>
        <strain evidence="1 2">BH2</strain>
    </source>
</reference>
<dbReference type="EMBL" id="LKBH01000071">
    <property type="protein sequence ID" value="KQB35979.1"/>
    <property type="molecule type" value="Genomic_DNA"/>
</dbReference>
<proteinExistence type="predicted"/>
<protein>
    <recommendedName>
        <fullName evidence="3">DUF4145 domain-containing protein</fullName>
    </recommendedName>
</protein>
<name>A0A0Q0WJX8_9ARCH</name>